<evidence type="ECO:0000256" key="1">
    <source>
        <dbReference type="SAM" id="Phobius"/>
    </source>
</evidence>
<evidence type="ECO:0000313" key="2">
    <source>
        <dbReference type="EMBL" id="MEX0430637.1"/>
    </source>
</evidence>
<dbReference type="Proteomes" id="UP001556637">
    <property type="component" value="Unassembled WGS sequence"/>
</dbReference>
<dbReference type="RefSeq" id="WP_367983425.1">
    <property type="nucleotide sequence ID" value="NZ_JBAKFF010000001.1"/>
</dbReference>
<evidence type="ECO:0000313" key="3">
    <source>
        <dbReference type="Proteomes" id="UP001556637"/>
    </source>
</evidence>
<dbReference type="InterPro" id="IPR012902">
    <property type="entry name" value="N_methyl_site"/>
</dbReference>
<sequence length="162" mass="17714">MSDMRNRAMRSHYGFTLLEIVVTLIILGIVAAVASTPLITLIQSRDSISMAASEQSDNDYALARMATQIRLSETDGIDRCNATELWIRGDSGPDAAATQYTFTAGQILVSEKILVENVDNPDAGGEKLCDIVDDGLRLYRLAFRVDGELFAVRAFKRDAGPQ</sequence>
<dbReference type="Pfam" id="PF07963">
    <property type="entry name" value="N_methyl"/>
    <property type="match status" value="1"/>
</dbReference>
<feature type="transmembrane region" description="Helical" evidence="1">
    <location>
        <begin position="12"/>
        <end position="34"/>
    </location>
</feature>
<reference evidence="2 3" key="1">
    <citation type="submission" date="2024-02" db="EMBL/GenBank/DDBJ databases">
        <title>New especies of Spiribacter isolated from saline water.</title>
        <authorList>
            <person name="Leon M.J."/>
            <person name="De La Haba R."/>
            <person name="Sanchez-Porro C."/>
            <person name="Ventosa A."/>
        </authorList>
    </citation>
    <scope>NUCLEOTIDE SEQUENCE [LARGE SCALE GENOMIC DNA]</scope>
    <source>
        <strain evidence="3">ag22IC4-189</strain>
    </source>
</reference>
<name>A0ABV3T7G7_9GAMM</name>
<dbReference type="EMBL" id="JBAKFF010000001">
    <property type="protein sequence ID" value="MEX0430637.1"/>
    <property type="molecule type" value="Genomic_DNA"/>
</dbReference>
<keyword evidence="1" id="KW-1133">Transmembrane helix</keyword>
<proteinExistence type="predicted"/>
<accession>A0ABV3T7G7</accession>
<dbReference type="NCBIfam" id="TIGR02532">
    <property type="entry name" value="IV_pilin_GFxxxE"/>
    <property type="match status" value="1"/>
</dbReference>
<keyword evidence="1" id="KW-0472">Membrane</keyword>
<protein>
    <submittedName>
        <fullName evidence="2">Type II secretion system protein</fullName>
    </submittedName>
</protein>
<keyword evidence="3" id="KW-1185">Reference proteome</keyword>
<keyword evidence="1" id="KW-0812">Transmembrane</keyword>
<comment type="caution">
    <text evidence="2">The sequence shown here is derived from an EMBL/GenBank/DDBJ whole genome shotgun (WGS) entry which is preliminary data.</text>
</comment>
<dbReference type="InterPro" id="IPR045584">
    <property type="entry name" value="Pilin-like"/>
</dbReference>
<gene>
    <name evidence="2" type="ORF">V6X30_04365</name>
</gene>
<organism evidence="2 3">
    <name type="scientific">Spiribacter insolitus</name>
    <dbReference type="NCBI Taxonomy" id="3122417"/>
    <lineage>
        <taxon>Bacteria</taxon>
        <taxon>Pseudomonadati</taxon>
        <taxon>Pseudomonadota</taxon>
        <taxon>Gammaproteobacteria</taxon>
        <taxon>Chromatiales</taxon>
        <taxon>Ectothiorhodospiraceae</taxon>
        <taxon>Spiribacter</taxon>
    </lineage>
</organism>
<dbReference type="SUPFAM" id="SSF54523">
    <property type="entry name" value="Pili subunits"/>
    <property type="match status" value="1"/>
</dbReference>